<evidence type="ECO:0000313" key="10">
    <source>
        <dbReference type="Proteomes" id="UP000678393"/>
    </source>
</evidence>
<evidence type="ECO:0000256" key="3">
    <source>
        <dbReference type="ARBA" id="ARBA00022723"/>
    </source>
</evidence>
<proteinExistence type="inferred from homology"/>
<dbReference type="PANTHER" id="PTHR24300:SF403">
    <property type="entry name" value="CYTOCHROME P450 306A1"/>
    <property type="match status" value="1"/>
</dbReference>
<dbReference type="EMBL" id="CAJHNH020000105">
    <property type="protein sequence ID" value="CAG5115326.1"/>
    <property type="molecule type" value="Genomic_DNA"/>
</dbReference>
<dbReference type="GO" id="GO:0005737">
    <property type="term" value="C:cytoplasm"/>
    <property type="evidence" value="ECO:0007669"/>
    <property type="project" value="TreeGrafter"/>
</dbReference>
<reference evidence="9" key="1">
    <citation type="submission" date="2021-04" db="EMBL/GenBank/DDBJ databases">
        <authorList>
            <consortium name="Molecular Ecology Group"/>
        </authorList>
    </citation>
    <scope>NUCLEOTIDE SEQUENCE</scope>
</reference>
<dbReference type="GO" id="GO:0006805">
    <property type="term" value="P:xenobiotic metabolic process"/>
    <property type="evidence" value="ECO:0007669"/>
    <property type="project" value="TreeGrafter"/>
</dbReference>
<name>A0A8S3YLW0_9EUPU</name>
<evidence type="ECO:0000256" key="2">
    <source>
        <dbReference type="ARBA" id="ARBA00010617"/>
    </source>
</evidence>
<evidence type="ECO:0008006" key="11">
    <source>
        <dbReference type="Google" id="ProtNLM"/>
    </source>
</evidence>
<dbReference type="GO" id="GO:0006082">
    <property type="term" value="P:organic acid metabolic process"/>
    <property type="evidence" value="ECO:0007669"/>
    <property type="project" value="TreeGrafter"/>
</dbReference>
<keyword evidence="7 8" id="KW-0349">Heme</keyword>
<keyword evidence="6 8" id="KW-0503">Monooxygenase</keyword>
<dbReference type="GO" id="GO:0005506">
    <property type="term" value="F:iron ion binding"/>
    <property type="evidence" value="ECO:0007669"/>
    <property type="project" value="InterPro"/>
</dbReference>
<organism evidence="9 10">
    <name type="scientific">Candidula unifasciata</name>
    <dbReference type="NCBI Taxonomy" id="100452"/>
    <lineage>
        <taxon>Eukaryota</taxon>
        <taxon>Metazoa</taxon>
        <taxon>Spiralia</taxon>
        <taxon>Lophotrochozoa</taxon>
        <taxon>Mollusca</taxon>
        <taxon>Gastropoda</taxon>
        <taxon>Heterobranchia</taxon>
        <taxon>Euthyneura</taxon>
        <taxon>Panpulmonata</taxon>
        <taxon>Eupulmonata</taxon>
        <taxon>Stylommatophora</taxon>
        <taxon>Helicina</taxon>
        <taxon>Helicoidea</taxon>
        <taxon>Geomitridae</taxon>
        <taxon>Candidula</taxon>
    </lineage>
</organism>
<keyword evidence="4 8" id="KW-0560">Oxidoreductase</keyword>
<evidence type="ECO:0000256" key="1">
    <source>
        <dbReference type="ARBA" id="ARBA00001971"/>
    </source>
</evidence>
<accession>A0A8S3YLW0</accession>
<dbReference type="InterPro" id="IPR017972">
    <property type="entry name" value="Cyt_P450_CS"/>
</dbReference>
<evidence type="ECO:0000256" key="5">
    <source>
        <dbReference type="ARBA" id="ARBA00023004"/>
    </source>
</evidence>
<dbReference type="GO" id="GO:0020037">
    <property type="term" value="F:heme binding"/>
    <property type="evidence" value="ECO:0007669"/>
    <property type="project" value="InterPro"/>
</dbReference>
<dbReference type="PROSITE" id="PS00086">
    <property type="entry name" value="CYTOCHROME_P450"/>
    <property type="match status" value="1"/>
</dbReference>
<dbReference type="SUPFAM" id="SSF48264">
    <property type="entry name" value="Cytochrome P450"/>
    <property type="match status" value="1"/>
</dbReference>
<dbReference type="OrthoDB" id="2789670at2759"/>
<dbReference type="FunFam" id="1.10.630.10:FF:000036">
    <property type="entry name" value="CYtochrome P450 family"/>
    <property type="match status" value="1"/>
</dbReference>
<keyword evidence="5 7" id="KW-0408">Iron</keyword>
<dbReference type="InterPro" id="IPR002401">
    <property type="entry name" value="Cyt_P450_E_grp-I"/>
</dbReference>
<gene>
    <name evidence="9" type="ORF">CUNI_LOCUS884</name>
</gene>
<sequence>MELTTLLVAAIVFLIAFFWLRRQGPRVPPSPLRPLPIVGHLFYMASDCRSQFLEWRERCGDIYSLYLGGTLVVVLNGFDLIKEVLVKKADIFSDRPSYFANESVGMNDKGVIFSNGANWKEQRSVGLSILRAFGMGKNLLAEKIQDEVACYIKYLASLSGKPADIRVMTNISTANIICSILIGHRFEYDDKEFQELMHKLTSLVNDQQNTSVVNFFYWLKFLPGDLFMAKRIERNMRAIMSLLMQFIEEKSRHVDNADDVCNLIDAYLIERNKKIQSGEPTSLDDQNLLKIMMDLFAAGTETTSTTIYWCILYMLRHPDVQEKVYQEIKDKVGTDRAPTIQDKTQLVYLNAVIMEAQRLASIVPLSLTHICSEEVTLNGYTIPKGTYILPNLDTALHDKATWGEDASSFRPERFIDDHGKLQIPEQFIPFGIGRRVCLGEAIAKMELFLFLATMFQRFHFLPAASCLNQPIKCDCGIVIAPKPYKVKAIERR</sequence>
<dbReference type="Pfam" id="PF00067">
    <property type="entry name" value="p450"/>
    <property type="match status" value="1"/>
</dbReference>
<protein>
    <recommendedName>
        <fullName evidence="11">Cytochrome P450</fullName>
    </recommendedName>
</protein>
<comment type="similarity">
    <text evidence="2 8">Belongs to the cytochrome P450 family.</text>
</comment>
<dbReference type="Gene3D" id="1.10.630.10">
    <property type="entry name" value="Cytochrome P450"/>
    <property type="match status" value="1"/>
</dbReference>
<dbReference type="AlphaFoldDB" id="A0A8S3YLW0"/>
<evidence type="ECO:0000256" key="7">
    <source>
        <dbReference type="PIRSR" id="PIRSR602401-1"/>
    </source>
</evidence>
<dbReference type="InterPro" id="IPR036396">
    <property type="entry name" value="Cyt_P450_sf"/>
</dbReference>
<dbReference type="GO" id="GO:0016712">
    <property type="term" value="F:oxidoreductase activity, acting on paired donors, with incorporation or reduction of molecular oxygen, reduced flavin or flavoprotein as one donor, and incorporation of one atom of oxygen"/>
    <property type="evidence" value="ECO:0007669"/>
    <property type="project" value="TreeGrafter"/>
</dbReference>
<dbReference type="InterPro" id="IPR050182">
    <property type="entry name" value="Cytochrome_P450_fam2"/>
</dbReference>
<dbReference type="GO" id="GO:0008395">
    <property type="term" value="F:steroid hydroxylase activity"/>
    <property type="evidence" value="ECO:0007669"/>
    <property type="project" value="TreeGrafter"/>
</dbReference>
<dbReference type="PANTHER" id="PTHR24300">
    <property type="entry name" value="CYTOCHROME P450 508A4-RELATED"/>
    <property type="match status" value="1"/>
</dbReference>
<feature type="binding site" description="axial binding residue" evidence="7">
    <location>
        <position position="437"/>
    </location>
    <ligand>
        <name>heme</name>
        <dbReference type="ChEBI" id="CHEBI:30413"/>
    </ligand>
    <ligandPart>
        <name>Fe</name>
        <dbReference type="ChEBI" id="CHEBI:18248"/>
    </ligandPart>
</feature>
<dbReference type="Proteomes" id="UP000678393">
    <property type="component" value="Unassembled WGS sequence"/>
</dbReference>
<dbReference type="PRINTS" id="PR00463">
    <property type="entry name" value="EP450I"/>
</dbReference>
<comment type="cofactor">
    <cofactor evidence="1 7">
        <name>heme</name>
        <dbReference type="ChEBI" id="CHEBI:30413"/>
    </cofactor>
</comment>
<dbReference type="InterPro" id="IPR001128">
    <property type="entry name" value="Cyt_P450"/>
</dbReference>
<keyword evidence="3 7" id="KW-0479">Metal-binding</keyword>
<evidence type="ECO:0000256" key="4">
    <source>
        <dbReference type="ARBA" id="ARBA00023002"/>
    </source>
</evidence>
<evidence type="ECO:0000256" key="8">
    <source>
        <dbReference type="RuleBase" id="RU000461"/>
    </source>
</evidence>
<evidence type="ECO:0000256" key="6">
    <source>
        <dbReference type="ARBA" id="ARBA00023033"/>
    </source>
</evidence>
<dbReference type="PRINTS" id="PR00385">
    <property type="entry name" value="P450"/>
</dbReference>
<comment type="caution">
    <text evidence="9">The sequence shown here is derived from an EMBL/GenBank/DDBJ whole genome shotgun (WGS) entry which is preliminary data.</text>
</comment>
<keyword evidence="10" id="KW-1185">Reference proteome</keyword>
<evidence type="ECO:0000313" key="9">
    <source>
        <dbReference type="EMBL" id="CAG5115326.1"/>
    </source>
</evidence>